<dbReference type="STRING" id="796925.A0A137NU55"/>
<dbReference type="Pfam" id="PF00089">
    <property type="entry name" value="Trypsin"/>
    <property type="match status" value="1"/>
</dbReference>
<dbReference type="PROSITE" id="PS50240">
    <property type="entry name" value="TRYPSIN_DOM"/>
    <property type="match status" value="1"/>
</dbReference>
<dbReference type="PANTHER" id="PTHR24252:SF10">
    <property type="entry name" value="SERINE PROTEASE 56"/>
    <property type="match status" value="1"/>
</dbReference>
<dbReference type="InterPro" id="IPR043504">
    <property type="entry name" value="Peptidase_S1_PA_chymotrypsin"/>
</dbReference>
<dbReference type="EMBL" id="KQ964746">
    <property type="protein sequence ID" value="KXN66279.1"/>
    <property type="molecule type" value="Genomic_DNA"/>
</dbReference>
<evidence type="ECO:0000259" key="3">
    <source>
        <dbReference type="PROSITE" id="PS50240"/>
    </source>
</evidence>
<proteinExistence type="predicted"/>
<evidence type="ECO:0000313" key="5">
    <source>
        <dbReference type="Proteomes" id="UP000070444"/>
    </source>
</evidence>
<dbReference type="InterPro" id="IPR001314">
    <property type="entry name" value="Peptidase_S1A"/>
</dbReference>
<dbReference type="CDD" id="cd00190">
    <property type="entry name" value="Tryp_SPc"/>
    <property type="match status" value="1"/>
</dbReference>
<dbReference type="InterPro" id="IPR033116">
    <property type="entry name" value="TRYPSIN_SER"/>
</dbReference>
<evidence type="ECO:0000256" key="2">
    <source>
        <dbReference type="RuleBase" id="RU363034"/>
    </source>
</evidence>
<dbReference type="PRINTS" id="PR00722">
    <property type="entry name" value="CHYMOTRYPSIN"/>
</dbReference>
<dbReference type="GO" id="GO:0004252">
    <property type="term" value="F:serine-type endopeptidase activity"/>
    <property type="evidence" value="ECO:0007669"/>
    <property type="project" value="InterPro"/>
</dbReference>
<dbReference type="InterPro" id="IPR018114">
    <property type="entry name" value="TRYPSIN_HIS"/>
</dbReference>
<evidence type="ECO:0000256" key="1">
    <source>
        <dbReference type="ARBA" id="ARBA00023157"/>
    </source>
</evidence>
<dbReference type="PANTHER" id="PTHR24252">
    <property type="entry name" value="ACROSIN-RELATED"/>
    <property type="match status" value="1"/>
</dbReference>
<dbReference type="FunFam" id="2.40.10.10:FF:000002">
    <property type="entry name" value="Transmembrane protease serine"/>
    <property type="match status" value="1"/>
</dbReference>
<keyword evidence="2" id="KW-0720">Serine protease</keyword>
<dbReference type="Proteomes" id="UP000070444">
    <property type="component" value="Unassembled WGS sequence"/>
</dbReference>
<dbReference type="AlphaFoldDB" id="A0A137NU55"/>
<sequence length="250" mass="26408">MGALDFNTNSFSGDGGRVVGGTEVRPPFSYPWMVSLQNGGGHTCGGSLIKGNKVITAAHCTFGNDGDWKVKVHRHNLKKSDADEGGASYNVLSKVAHPNHQNDNAFDIAVWTIDSPSSEHTSLILDDGNYGVKAGTKLVAIGWGNLTPIGPSPDNLQEVTVPEYDHGRCSAAYSVIGGKPINPKTQICAGYERGLQDTCQGDSGGPLILNRNGQHILVGATSFGFGCATPAFPGVYARISGLRDFIDQHL</sequence>
<dbReference type="OrthoDB" id="6380398at2759"/>
<organism evidence="4 5">
    <name type="scientific">Conidiobolus coronatus (strain ATCC 28846 / CBS 209.66 / NRRL 28638)</name>
    <name type="common">Delacroixia coronata</name>
    <dbReference type="NCBI Taxonomy" id="796925"/>
    <lineage>
        <taxon>Eukaryota</taxon>
        <taxon>Fungi</taxon>
        <taxon>Fungi incertae sedis</taxon>
        <taxon>Zoopagomycota</taxon>
        <taxon>Entomophthoromycotina</taxon>
        <taxon>Entomophthoromycetes</taxon>
        <taxon>Entomophthorales</taxon>
        <taxon>Ancylistaceae</taxon>
        <taxon>Conidiobolus</taxon>
    </lineage>
</organism>
<keyword evidence="5" id="KW-1185">Reference proteome</keyword>
<evidence type="ECO:0000313" key="4">
    <source>
        <dbReference type="EMBL" id="KXN66279.1"/>
    </source>
</evidence>
<reference evidence="4 5" key="1">
    <citation type="journal article" date="2015" name="Genome Biol. Evol.">
        <title>Phylogenomic analyses indicate that early fungi evolved digesting cell walls of algal ancestors of land plants.</title>
        <authorList>
            <person name="Chang Y."/>
            <person name="Wang S."/>
            <person name="Sekimoto S."/>
            <person name="Aerts A.L."/>
            <person name="Choi C."/>
            <person name="Clum A."/>
            <person name="LaButti K.M."/>
            <person name="Lindquist E.A."/>
            <person name="Yee Ngan C."/>
            <person name="Ohm R.A."/>
            <person name="Salamov A.A."/>
            <person name="Grigoriev I.V."/>
            <person name="Spatafora J.W."/>
            <person name="Berbee M.L."/>
        </authorList>
    </citation>
    <scope>NUCLEOTIDE SEQUENCE [LARGE SCALE GENOMIC DNA]</scope>
    <source>
        <strain evidence="4 5">NRRL 28638</strain>
    </source>
</reference>
<keyword evidence="1" id="KW-1015">Disulfide bond</keyword>
<dbReference type="SMART" id="SM00020">
    <property type="entry name" value="Tryp_SPc"/>
    <property type="match status" value="1"/>
</dbReference>
<accession>A0A137NU55</accession>
<gene>
    <name evidence="4" type="ORF">CONCODRAFT_11927</name>
</gene>
<dbReference type="GO" id="GO:0006508">
    <property type="term" value="P:proteolysis"/>
    <property type="evidence" value="ECO:0007669"/>
    <property type="project" value="UniProtKB-KW"/>
</dbReference>
<feature type="domain" description="Peptidase S1" evidence="3">
    <location>
        <begin position="18"/>
        <end position="250"/>
    </location>
</feature>
<name>A0A137NU55_CONC2</name>
<protein>
    <submittedName>
        <fullName evidence="4">Trypsin-like serine protease</fullName>
    </submittedName>
</protein>
<dbReference type="SUPFAM" id="SSF50494">
    <property type="entry name" value="Trypsin-like serine proteases"/>
    <property type="match status" value="1"/>
</dbReference>
<dbReference type="Gene3D" id="2.40.10.10">
    <property type="entry name" value="Trypsin-like serine proteases"/>
    <property type="match status" value="1"/>
</dbReference>
<dbReference type="FunFam" id="2.40.10.10:FF:000068">
    <property type="entry name" value="transmembrane protease serine 2"/>
    <property type="match status" value="1"/>
</dbReference>
<dbReference type="InterPro" id="IPR009003">
    <property type="entry name" value="Peptidase_S1_PA"/>
</dbReference>
<dbReference type="InterPro" id="IPR001254">
    <property type="entry name" value="Trypsin_dom"/>
</dbReference>
<dbReference type="PROSITE" id="PS00134">
    <property type="entry name" value="TRYPSIN_HIS"/>
    <property type="match status" value="1"/>
</dbReference>
<dbReference type="PROSITE" id="PS00135">
    <property type="entry name" value="TRYPSIN_SER"/>
    <property type="match status" value="1"/>
</dbReference>
<keyword evidence="2" id="KW-0378">Hydrolase</keyword>
<keyword evidence="2 4" id="KW-0645">Protease</keyword>